<evidence type="ECO:0000256" key="1">
    <source>
        <dbReference type="SAM" id="MobiDB-lite"/>
    </source>
</evidence>
<accession>A0A443NNA0</accession>
<protein>
    <submittedName>
        <fullName evidence="2">Uncharacterized protein</fullName>
    </submittedName>
</protein>
<organism evidence="2 3">
    <name type="scientific">Cinnamomum micranthum f. kanehirae</name>
    <dbReference type="NCBI Taxonomy" id="337451"/>
    <lineage>
        <taxon>Eukaryota</taxon>
        <taxon>Viridiplantae</taxon>
        <taxon>Streptophyta</taxon>
        <taxon>Embryophyta</taxon>
        <taxon>Tracheophyta</taxon>
        <taxon>Spermatophyta</taxon>
        <taxon>Magnoliopsida</taxon>
        <taxon>Magnoliidae</taxon>
        <taxon>Laurales</taxon>
        <taxon>Lauraceae</taxon>
        <taxon>Cinnamomum</taxon>
    </lineage>
</organism>
<keyword evidence="3" id="KW-1185">Reference proteome</keyword>
<evidence type="ECO:0000313" key="2">
    <source>
        <dbReference type="EMBL" id="RWR79959.1"/>
    </source>
</evidence>
<name>A0A443NNA0_9MAGN</name>
<feature type="compositionally biased region" description="Basic residues" evidence="1">
    <location>
        <begin position="109"/>
        <end position="137"/>
    </location>
</feature>
<reference evidence="2 3" key="1">
    <citation type="journal article" date="2019" name="Nat. Plants">
        <title>Stout camphor tree genome fills gaps in understanding of flowering plant genome evolution.</title>
        <authorList>
            <person name="Chaw S.M."/>
            <person name="Liu Y.C."/>
            <person name="Wu Y.W."/>
            <person name="Wang H.Y."/>
            <person name="Lin C.I."/>
            <person name="Wu C.S."/>
            <person name="Ke H.M."/>
            <person name="Chang L.Y."/>
            <person name="Hsu C.Y."/>
            <person name="Yang H.T."/>
            <person name="Sudianto E."/>
            <person name="Hsu M.H."/>
            <person name="Wu K.P."/>
            <person name="Wang L.N."/>
            <person name="Leebens-Mack J.H."/>
            <person name="Tsai I.J."/>
        </authorList>
    </citation>
    <scope>NUCLEOTIDE SEQUENCE [LARGE SCALE GENOMIC DNA]</scope>
    <source>
        <strain evidence="3">cv. Chaw 1501</strain>
        <tissue evidence="2">Young leaves</tissue>
    </source>
</reference>
<comment type="caution">
    <text evidence="2">The sequence shown here is derived from an EMBL/GenBank/DDBJ whole genome shotgun (WGS) entry which is preliminary data.</text>
</comment>
<dbReference type="Proteomes" id="UP000283530">
    <property type="component" value="Unassembled WGS sequence"/>
</dbReference>
<dbReference type="AlphaFoldDB" id="A0A443NNA0"/>
<evidence type="ECO:0000313" key="3">
    <source>
        <dbReference type="Proteomes" id="UP000283530"/>
    </source>
</evidence>
<feature type="region of interest" description="Disordered" evidence="1">
    <location>
        <begin position="100"/>
        <end position="138"/>
    </location>
</feature>
<sequence>MPTATYLGVEDRLGGRSRDRLGGIGVKDQRAARLPLLSLLVDRTPSIGCNCSNNLVSPVVWSGLGGDIPRYSIRLSNGSISRSVPLAPVAPAHSHVTYITSSPSPSPFPHRHHLHHHSRKPHPLHQHHHSRRPHPLHQRTQIPPTISIAIDLKKPISVIRRRPIPLKKTGAPFSGRLLHHAALTLSHHLQKNPSLLYHAQTHLALFRSSSPKPARVCSSTSRKSVKIRRTGSRAISPREGPSPLPKSPLGLLQSRIGRTILTTLFSLDWQRTRNALIFSSFSELLSPRLIPLFFPLFTLAGVARFDARDSSDLSLRCGICLFFFDCYMLWAKLDTHTRQMGTHFPLYSSLGQLFFLGLQ</sequence>
<feature type="region of interest" description="Disordered" evidence="1">
    <location>
        <begin position="214"/>
        <end position="247"/>
    </location>
</feature>
<gene>
    <name evidence="2" type="ORF">CKAN_00856300</name>
</gene>
<dbReference type="EMBL" id="QPKB01000003">
    <property type="protein sequence ID" value="RWR79959.1"/>
    <property type="molecule type" value="Genomic_DNA"/>
</dbReference>
<proteinExistence type="predicted"/>